<dbReference type="EMBL" id="NQWH01000053">
    <property type="protein sequence ID" value="PHP26213.1"/>
    <property type="molecule type" value="Genomic_DNA"/>
</dbReference>
<accession>A0A2G1MBV6</accession>
<sequence length="315" mass="34994">MTWTGAFTMPQTVIGCDLARGWIDTHALPTKVVVRIDNNPNSITRWTASLPANSLVVFEATSGCDTLLIKALCDRGLRFARVNPRQAREFARATGVLAKTDRVDARILADMGRLLPLEVTAPPHPDRARLSDFLRRRRQLVEMRKAEKVRRHSAGQPAILREIETMIALLDRRIVIMDRKIAALIGDSPELTEHAELLRAVPGIGPTVLATLLGELPELGTLCRRRIASLAGLAPHARESGTWRGTRRIWGGRRKVREALYIAALSASRRVPLLIAMRDRMKAAGKAPKTVLIAVARQLLVILNAMIRNKQPIRL</sequence>
<organism evidence="3 4">
    <name type="scientific">Limimaricola cinnabarinus</name>
    <dbReference type="NCBI Taxonomy" id="1125964"/>
    <lineage>
        <taxon>Bacteria</taxon>
        <taxon>Pseudomonadati</taxon>
        <taxon>Pseudomonadota</taxon>
        <taxon>Alphaproteobacteria</taxon>
        <taxon>Rhodobacterales</taxon>
        <taxon>Paracoccaceae</taxon>
        <taxon>Limimaricola</taxon>
    </lineage>
</organism>
<evidence type="ECO:0000259" key="2">
    <source>
        <dbReference type="Pfam" id="PF02371"/>
    </source>
</evidence>
<dbReference type="PANTHER" id="PTHR33055">
    <property type="entry name" value="TRANSPOSASE FOR INSERTION SEQUENCE ELEMENT IS1111A"/>
    <property type="match status" value="1"/>
</dbReference>
<dbReference type="Proteomes" id="UP000221860">
    <property type="component" value="Unassembled WGS sequence"/>
</dbReference>
<dbReference type="PANTHER" id="PTHR33055:SF13">
    <property type="entry name" value="TRANSPOSASE"/>
    <property type="match status" value="1"/>
</dbReference>
<evidence type="ECO:0000313" key="3">
    <source>
        <dbReference type="EMBL" id="PHP26213.1"/>
    </source>
</evidence>
<dbReference type="AlphaFoldDB" id="A0A2G1MBV6"/>
<gene>
    <name evidence="3" type="ORF">CJ301_17600</name>
</gene>
<reference evidence="3 4" key="1">
    <citation type="submission" date="2017-08" db="EMBL/GenBank/DDBJ databases">
        <title>Draft Genome Sequence of Loktanella cinnabarina Strain XM1, Isolated from Coastal Surface Water.</title>
        <authorList>
            <person name="Ma R."/>
            <person name="Wang J."/>
            <person name="Wang Q."/>
            <person name="Ma Z."/>
            <person name="Li J."/>
            <person name="Chen L."/>
        </authorList>
    </citation>
    <scope>NUCLEOTIDE SEQUENCE [LARGE SCALE GENOMIC DNA]</scope>
    <source>
        <strain evidence="3 4">XM1</strain>
    </source>
</reference>
<dbReference type="OrthoDB" id="8261795at2"/>
<dbReference type="InterPro" id="IPR002525">
    <property type="entry name" value="Transp_IS110-like_N"/>
</dbReference>
<feature type="domain" description="Transposase IS110-like N-terminal" evidence="1">
    <location>
        <begin position="45"/>
        <end position="152"/>
    </location>
</feature>
<feature type="domain" description="Transposase IS116/IS110/IS902 C-terminal" evidence="2">
    <location>
        <begin position="195"/>
        <end position="271"/>
    </location>
</feature>
<proteinExistence type="predicted"/>
<dbReference type="Pfam" id="PF02371">
    <property type="entry name" value="Transposase_20"/>
    <property type="match status" value="1"/>
</dbReference>
<dbReference type="GO" id="GO:0003677">
    <property type="term" value="F:DNA binding"/>
    <property type="evidence" value="ECO:0007669"/>
    <property type="project" value="InterPro"/>
</dbReference>
<protein>
    <submittedName>
        <fullName evidence="3">Uncharacterized protein</fullName>
    </submittedName>
</protein>
<dbReference type="GO" id="GO:0004803">
    <property type="term" value="F:transposase activity"/>
    <property type="evidence" value="ECO:0007669"/>
    <property type="project" value="InterPro"/>
</dbReference>
<dbReference type="GO" id="GO:0006313">
    <property type="term" value="P:DNA transposition"/>
    <property type="evidence" value="ECO:0007669"/>
    <property type="project" value="InterPro"/>
</dbReference>
<keyword evidence="4" id="KW-1185">Reference proteome</keyword>
<evidence type="ECO:0000313" key="4">
    <source>
        <dbReference type="Proteomes" id="UP000221860"/>
    </source>
</evidence>
<name>A0A2G1MBV6_9RHOB</name>
<comment type="caution">
    <text evidence="3">The sequence shown here is derived from an EMBL/GenBank/DDBJ whole genome shotgun (WGS) entry which is preliminary data.</text>
</comment>
<dbReference type="InterPro" id="IPR003346">
    <property type="entry name" value="Transposase_20"/>
</dbReference>
<evidence type="ECO:0000259" key="1">
    <source>
        <dbReference type="Pfam" id="PF01548"/>
    </source>
</evidence>
<dbReference type="Pfam" id="PF01548">
    <property type="entry name" value="DEDD_Tnp_IS110"/>
    <property type="match status" value="1"/>
</dbReference>
<dbReference type="InterPro" id="IPR047650">
    <property type="entry name" value="Transpos_IS110"/>
</dbReference>